<keyword evidence="3" id="KW-1003">Cell membrane</keyword>
<evidence type="ECO:0000256" key="1">
    <source>
        <dbReference type="ARBA" id="ARBA00004202"/>
    </source>
</evidence>
<dbReference type="Pfam" id="PF04464">
    <property type="entry name" value="Glyphos_transf"/>
    <property type="match status" value="1"/>
</dbReference>
<dbReference type="InterPro" id="IPR043148">
    <property type="entry name" value="TagF_C"/>
</dbReference>
<evidence type="ECO:0000313" key="8">
    <source>
        <dbReference type="Proteomes" id="UP001477947"/>
    </source>
</evidence>
<sequence>MMDKILNLIKTQICRIIFNCKIEDNIWIFSSTNNRKFNYNSKYMFEYILSNEPEIKPYYVINDDILRKQMQEKYGDEYFINTKNAKGILKVLSARVWLTSAGLPLYGFGLGKRRIIVNLWHGVPLKKIALMENNYGIIKKIYFKKIFSDNYRYILTTSNKLTTIMKNSFGVNENKIKVWGQPRNDVLFKGQNKKIIQSSYPDINKYERIILYAPTYREYKDTMLFPFDDYSKNQLNMFLQDKKAIIFIKTHIDETANTSEYIDDRVRLLNEDMIEDIMVVLNTFDVLITDYSSIYIDYLLLERPMIFLPYDKEEYLTKRGMNFEYDKVTPGYKPKSMKEFLESLNMIFENEDIFEKERKSINSLFNDIKEPCSAKICSYIKHDIFELKSK</sequence>
<protein>
    <submittedName>
        <fullName evidence="7">Teichoic acid poly(Glycerol phosphate) polymerase</fullName>
        <ecNumber evidence="7">2.7.8.12</ecNumber>
    </submittedName>
</protein>
<evidence type="ECO:0000256" key="5">
    <source>
        <dbReference type="ARBA" id="ARBA00022944"/>
    </source>
</evidence>
<reference evidence="7 8" key="1">
    <citation type="submission" date="2024-04" db="EMBL/GenBank/DDBJ databases">
        <title>Isolation and characterization of novel acetogenic strains of the genera Terrisporobacter and Acetoanaerobium.</title>
        <authorList>
            <person name="Boeer T."/>
            <person name="Schueler M.A."/>
            <person name="Lueschen A."/>
            <person name="Eysell L."/>
            <person name="Droege J."/>
            <person name="Heinemann M."/>
            <person name="Engelhardt L."/>
            <person name="Basen M."/>
            <person name="Daniel R."/>
        </authorList>
    </citation>
    <scope>NUCLEOTIDE SEQUENCE [LARGE SCALE GENOMIC DNA]</scope>
    <source>
        <strain evidence="7 8">ELB</strain>
    </source>
</reference>
<dbReference type="PANTHER" id="PTHR37316">
    <property type="entry name" value="TEICHOIC ACID GLYCEROL-PHOSPHATE PRIMASE"/>
    <property type="match status" value="1"/>
</dbReference>
<keyword evidence="5" id="KW-0777">Teichoic acid biosynthesis</keyword>
<evidence type="ECO:0000256" key="3">
    <source>
        <dbReference type="ARBA" id="ARBA00022475"/>
    </source>
</evidence>
<dbReference type="RefSeq" id="WP_343338080.1">
    <property type="nucleotide sequence ID" value="NZ_CP154622.1"/>
</dbReference>
<keyword evidence="4 7" id="KW-0808">Transferase</keyword>
<keyword evidence="6" id="KW-0472">Membrane</keyword>
<dbReference type="SUPFAM" id="SSF53756">
    <property type="entry name" value="UDP-Glycosyltransferase/glycogen phosphorylase"/>
    <property type="match status" value="1"/>
</dbReference>
<dbReference type="PANTHER" id="PTHR37316:SF3">
    <property type="entry name" value="TEICHOIC ACID GLYCEROL-PHOSPHATE TRANSFERASE"/>
    <property type="match status" value="1"/>
</dbReference>
<comment type="similarity">
    <text evidence="2">Belongs to the CDP-glycerol glycerophosphotransferase family.</text>
</comment>
<comment type="subcellular location">
    <subcellularLocation>
        <location evidence="1">Cell membrane</location>
        <topology evidence="1">Peripheral membrane protein</topology>
    </subcellularLocation>
</comment>
<evidence type="ECO:0000256" key="6">
    <source>
        <dbReference type="ARBA" id="ARBA00023136"/>
    </source>
</evidence>
<dbReference type="Gene3D" id="3.40.50.11820">
    <property type="match status" value="1"/>
</dbReference>
<accession>A0ABZ3FL12</accession>
<gene>
    <name evidence="7" type="primary">tagF</name>
    <name evidence="7" type="ORF">TPELB_36770</name>
</gene>
<dbReference type="InterPro" id="IPR051612">
    <property type="entry name" value="Teichoic_Acid_Biosynth"/>
</dbReference>
<dbReference type="EC" id="2.7.8.12" evidence="7"/>
<dbReference type="Gene3D" id="3.40.50.12580">
    <property type="match status" value="1"/>
</dbReference>
<proteinExistence type="inferred from homology"/>
<dbReference type="EMBL" id="CP154622">
    <property type="protein sequence ID" value="XAM43357.1"/>
    <property type="molecule type" value="Genomic_DNA"/>
</dbReference>
<keyword evidence="8" id="KW-1185">Reference proteome</keyword>
<dbReference type="GO" id="GO:0047355">
    <property type="term" value="F:CDP-glycerol glycerophosphotransferase activity"/>
    <property type="evidence" value="ECO:0007669"/>
    <property type="project" value="UniProtKB-EC"/>
</dbReference>
<keyword evidence="7" id="KW-0560">Oxidoreductase</keyword>
<name>A0ABZ3FL12_9FIRM</name>
<evidence type="ECO:0000256" key="2">
    <source>
        <dbReference type="ARBA" id="ARBA00010488"/>
    </source>
</evidence>
<dbReference type="InterPro" id="IPR043149">
    <property type="entry name" value="TagF_N"/>
</dbReference>
<dbReference type="GO" id="GO:0016491">
    <property type="term" value="F:oxidoreductase activity"/>
    <property type="evidence" value="ECO:0007669"/>
    <property type="project" value="UniProtKB-KW"/>
</dbReference>
<dbReference type="InterPro" id="IPR007554">
    <property type="entry name" value="Glycerophosphate_synth"/>
</dbReference>
<evidence type="ECO:0000256" key="4">
    <source>
        <dbReference type="ARBA" id="ARBA00022679"/>
    </source>
</evidence>
<dbReference type="Proteomes" id="UP001477947">
    <property type="component" value="Chromosome"/>
</dbReference>
<evidence type="ECO:0000313" key="7">
    <source>
        <dbReference type="EMBL" id="XAM43357.1"/>
    </source>
</evidence>
<organism evidence="7 8">
    <name type="scientific">Terrisporobacter petrolearius</name>
    <dbReference type="NCBI Taxonomy" id="1460447"/>
    <lineage>
        <taxon>Bacteria</taxon>
        <taxon>Bacillati</taxon>
        <taxon>Bacillota</taxon>
        <taxon>Clostridia</taxon>
        <taxon>Peptostreptococcales</taxon>
        <taxon>Peptostreptococcaceae</taxon>
        <taxon>Terrisporobacter</taxon>
    </lineage>
</organism>